<reference evidence="1" key="1">
    <citation type="submission" date="2022-07" db="EMBL/GenBank/DDBJ databases">
        <title>Description and genome-wide analysis of Profundicola chukchiensis gen. nov., sp. nov., marine bacteria isolated from bottom sediments of the Chukchi Sea.</title>
        <authorList>
            <person name="Romanenko L."/>
            <person name="Otstavnykh N."/>
            <person name="Kurilenko V."/>
            <person name="Eremeev V."/>
            <person name="Velansky P."/>
            <person name="Mikhailov V."/>
            <person name="Isaeva M."/>
        </authorList>
    </citation>
    <scope>NUCLEOTIDE SEQUENCE</scope>
    <source>
        <strain evidence="1">KMM 9713</strain>
    </source>
</reference>
<keyword evidence="2" id="KW-1185">Reference proteome</keyword>
<evidence type="ECO:0008006" key="3">
    <source>
        <dbReference type="Google" id="ProtNLM"/>
    </source>
</evidence>
<evidence type="ECO:0000313" key="1">
    <source>
        <dbReference type="EMBL" id="MDG4944903.1"/>
    </source>
</evidence>
<comment type="caution">
    <text evidence="1">The sequence shown here is derived from an EMBL/GenBank/DDBJ whole genome shotgun (WGS) entry which is preliminary data.</text>
</comment>
<dbReference type="AlphaFoldDB" id="A0A9X4MU61"/>
<dbReference type="EMBL" id="JANCMU010000001">
    <property type="protein sequence ID" value="MDG4944903.1"/>
    <property type="molecule type" value="Genomic_DNA"/>
</dbReference>
<accession>A0A9X4MU61</accession>
<dbReference type="Proteomes" id="UP001152599">
    <property type="component" value="Unassembled WGS sequence"/>
</dbReference>
<dbReference type="PROSITE" id="PS51257">
    <property type="entry name" value="PROKAR_LIPOPROTEIN"/>
    <property type="match status" value="1"/>
</dbReference>
<gene>
    <name evidence="1" type="ORF">NMK71_00605</name>
</gene>
<evidence type="ECO:0000313" key="2">
    <source>
        <dbReference type="Proteomes" id="UP001152599"/>
    </source>
</evidence>
<dbReference type="RefSeq" id="WP_304419643.1">
    <property type="nucleotide sequence ID" value="NZ_JANCMU010000001.1"/>
</dbReference>
<dbReference type="InterPro" id="IPR038765">
    <property type="entry name" value="Papain-like_cys_pep_sf"/>
</dbReference>
<sequence length="209" mass="23762">MIRIIGILVLLMFSITSCRTHYVKQLESGDMIFVESNEQNLSGAISRVTKVDEHNISFDHMGIVEKAAGSVNVLHATTQGGSIKQSLNDFIQSHKARRLVVYRLKDEYKNAIPSALVRANQMLGKPYNYLYIPSDTAYYCSDFIERAFRESNIFKLEPMTFVNPATKEVDAYWKSFYDKHNVEVPEGLLGCNPNGLSHSDKIEKVFMIK</sequence>
<name>A0A9X4MU61_9FLAO</name>
<dbReference type="InterPro" id="IPR024453">
    <property type="entry name" value="Peptidase_C92"/>
</dbReference>
<protein>
    <recommendedName>
        <fullName evidence="3">Permuted papain-like amidase enzyme, YaeF/YiiX, C92 family</fullName>
    </recommendedName>
</protein>
<dbReference type="Gene3D" id="3.90.1720.10">
    <property type="entry name" value="endopeptidase domain like (from Nostoc punctiforme)"/>
    <property type="match status" value="1"/>
</dbReference>
<dbReference type="SUPFAM" id="SSF54001">
    <property type="entry name" value="Cysteine proteinases"/>
    <property type="match status" value="1"/>
</dbReference>
<dbReference type="Pfam" id="PF05708">
    <property type="entry name" value="Peptidase_C92"/>
    <property type="match status" value="1"/>
</dbReference>
<organism evidence="1 2">
    <name type="scientific">Profundicola chukchiensis</name>
    <dbReference type="NCBI Taxonomy" id="2961959"/>
    <lineage>
        <taxon>Bacteria</taxon>
        <taxon>Pseudomonadati</taxon>
        <taxon>Bacteroidota</taxon>
        <taxon>Flavobacteriia</taxon>
        <taxon>Flavobacteriales</taxon>
        <taxon>Weeksellaceae</taxon>
        <taxon>Profundicola</taxon>
    </lineage>
</organism>
<proteinExistence type="predicted"/>